<feature type="coiled-coil region" evidence="2">
    <location>
        <begin position="215"/>
        <end position="246"/>
    </location>
</feature>
<evidence type="ECO:0000313" key="5">
    <source>
        <dbReference type="Proteomes" id="UP000007797"/>
    </source>
</evidence>
<evidence type="ECO:0000313" key="4">
    <source>
        <dbReference type="EMBL" id="EGG23849.1"/>
    </source>
</evidence>
<proteinExistence type="predicted"/>
<dbReference type="EMBL" id="GL883007">
    <property type="protein sequence ID" value="EGG23849.1"/>
    <property type="molecule type" value="Genomic_DNA"/>
</dbReference>
<reference evidence="5" key="1">
    <citation type="journal article" date="2011" name="Genome Res.">
        <title>Phylogeny-wide analysis of social amoeba genomes highlights ancient origins for complex intercellular communication.</title>
        <authorList>
            <person name="Heidel A.J."/>
            <person name="Lawal H.M."/>
            <person name="Felder M."/>
            <person name="Schilde C."/>
            <person name="Helps N.R."/>
            <person name="Tunggal B."/>
            <person name="Rivero F."/>
            <person name="John U."/>
            <person name="Schleicher M."/>
            <person name="Eichinger L."/>
            <person name="Platzer M."/>
            <person name="Noegel A.A."/>
            <person name="Schaap P."/>
            <person name="Gloeckner G."/>
        </authorList>
    </citation>
    <scope>NUCLEOTIDE SEQUENCE [LARGE SCALE GENOMIC DNA]</scope>
    <source>
        <strain evidence="5">SH3</strain>
    </source>
</reference>
<dbReference type="AlphaFoldDB" id="F4PJS5"/>
<dbReference type="Gene3D" id="3.40.50.1010">
    <property type="entry name" value="5'-nuclease"/>
    <property type="match status" value="1"/>
</dbReference>
<dbReference type="OMA" id="TISHFRC"/>
<feature type="region of interest" description="Disordered" evidence="3">
    <location>
        <begin position="246"/>
        <end position="323"/>
    </location>
</feature>
<dbReference type="PANTHER" id="PTHR12416">
    <property type="entry name" value="RRNA-PROCESSING PROTEIN UTP23 HOMOLOG"/>
    <property type="match status" value="1"/>
</dbReference>
<evidence type="ECO:0000256" key="1">
    <source>
        <dbReference type="ARBA" id="ARBA00023242"/>
    </source>
</evidence>
<organism evidence="4 5">
    <name type="scientific">Cavenderia fasciculata</name>
    <name type="common">Slime mold</name>
    <name type="synonym">Dictyostelium fasciculatum</name>
    <dbReference type="NCBI Taxonomy" id="261658"/>
    <lineage>
        <taxon>Eukaryota</taxon>
        <taxon>Amoebozoa</taxon>
        <taxon>Evosea</taxon>
        <taxon>Eumycetozoa</taxon>
        <taxon>Dictyostelia</taxon>
        <taxon>Acytosteliales</taxon>
        <taxon>Cavenderiaceae</taxon>
        <taxon>Cavenderia</taxon>
    </lineage>
</organism>
<dbReference type="GO" id="GO:0032040">
    <property type="term" value="C:small-subunit processome"/>
    <property type="evidence" value="ECO:0007669"/>
    <property type="project" value="InterPro"/>
</dbReference>
<gene>
    <name evidence="4" type="primary">utp23</name>
    <name evidence="4" type="ORF">DFA_05985</name>
</gene>
<dbReference type="STRING" id="1054147.F4PJS5"/>
<feature type="compositionally biased region" description="Basic and acidic residues" evidence="3">
    <location>
        <begin position="282"/>
        <end position="292"/>
    </location>
</feature>
<dbReference type="Proteomes" id="UP000007797">
    <property type="component" value="Unassembled WGS sequence"/>
</dbReference>
<dbReference type="InterPro" id="IPR006984">
    <property type="entry name" value="Fcf1/UTP23"/>
</dbReference>
<dbReference type="OrthoDB" id="25675at2759"/>
<dbReference type="CDD" id="cd08553">
    <property type="entry name" value="PIN_Fcf1-like"/>
    <property type="match status" value="1"/>
</dbReference>
<name>F4PJS5_CACFS</name>
<dbReference type="GeneID" id="14876422"/>
<accession>F4PJS5</accession>
<keyword evidence="1" id="KW-0539">Nucleus</keyword>
<dbReference type="Pfam" id="PF04900">
    <property type="entry name" value="Fcf1"/>
    <property type="match status" value="1"/>
</dbReference>
<evidence type="ECO:0000256" key="3">
    <source>
        <dbReference type="SAM" id="MobiDB-lite"/>
    </source>
</evidence>
<protein>
    <submittedName>
        <fullName evidence="4">U3 snoRNP protein</fullName>
    </submittedName>
</protein>
<keyword evidence="5" id="KW-1185">Reference proteome</keyword>
<dbReference type="RefSeq" id="XP_004361700.1">
    <property type="nucleotide sequence ID" value="XM_004361643.1"/>
</dbReference>
<sequence length="349" mass="40935">MKVKRNKNNKKIIAYYHHNFSFREPFSVLVDPFFIFKCLEFNVDFDKAIRNTLGEKTRLYTTTCALEEARIQGEDYQNVLNLARTISHFRCNHKDHEFIDRDFPTYSCFEDMVTKNPSRFYLCVQNNDARFDLRTKPGIPLMFILSNFVILENPSKVSYQTSSQTQKDLTKITDYERALVRKEVLEQRLKIKLERIRSKGKDPELELLPTAAETAIELERKAKEERERKMKEEDLLREQMEAAENSYLKTNKKKKKKLILSTSTPKPKENGDDDNEENITTVDKKEDEKESTKISTTSTNTKPTTISSKVGINDNRKQDLGKSKLLSVKKKNNKEVMVPEKKEIKINWR</sequence>
<keyword evidence="2" id="KW-0175">Coiled coil</keyword>
<feature type="compositionally biased region" description="Low complexity" evidence="3">
    <location>
        <begin position="293"/>
        <end position="309"/>
    </location>
</feature>
<dbReference type="KEGG" id="dfa:DFA_05985"/>
<evidence type="ECO:0000256" key="2">
    <source>
        <dbReference type="SAM" id="Coils"/>
    </source>
</evidence>